<dbReference type="Pfam" id="PF00225">
    <property type="entry name" value="Kinesin"/>
    <property type="match status" value="1"/>
</dbReference>
<feature type="region of interest" description="Disordered" evidence="8">
    <location>
        <begin position="492"/>
        <end position="518"/>
    </location>
</feature>
<evidence type="ECO:0000256" key="5">
    <source>
        <dbReference type="PROSITE-ProRule" id="PRU00283"/>
    </source>
</evidence>
<keyword evidence="2 5" id="KW-0547">Nucleotide-binding</keyword>
<keyword evidence="5 6" id="KW-0505">Motor protein</keyword>
<reference evidence="10" key="1">
    <citation type="submission" date="2022-02" db="EMBL/GenBank/DDBJ databases">
        <title>Atlantic sturgeon de novo genome assembly.</title>
        <authorList>
            <person name="Stock M."/>
            <person name="Klopp C."/>
            <person name="Guiguen Y."/>
            <person name="Cabau C."/>
            <person name="Parinello H."/>
            <person name="Santidrian Yebra-Pimentel E."/>
            <person name="Kuhl H."/>
            <person name="Dirks R.P."/>
            <person name="Guessner J."/>
            <person name="Wuertz S."/>
            <person name="Du K."/>
            <person name="Schartl M."/>
        </authorList>
    </citation>
    <scope>NUCLEOTIDE SEQUENCE</scope>
    <source>
        <strain evidence="10">STURGEONOMICS-FGT-2020</strain>
        <tissue evidence="10">Whole blood</tissue>
    </source>
</reference>
<dbReference type="FunFam" id="3.40.850.10:FF:000080">
    <property type="entry name" value="Kinesin-like protein"/>
    <property type="match status" value="1"/>
</dbReference>
<dbReference type="InterPro" id="IPR001752">
    <property type="entry name" value="Kinesin_motor_dom"/>
</dbReference>
<proteinExistence type="inferred from homology"/>
<feature type="region of interest" description="Disordered" evidence="8">
    <location>
        <begin position="669"/>
        <end position="756"/>
    </location>
</feature>
<feature type="compositionally biased region" description="Polar residues" evidence="8">
    <location>
        <begin position="507"/>
        <end position="516"/>
    </location>
</feature>
<feature type="coiled-coil region" evidence="7">
    <location>
        <begin position="435"/>
        <end position="490"/>
    </location>
</feature>
<dbReference type="PROSITE" id="PS50067">
    <property type="entry name" value="KINESIN_MOTOR_2"/>
    <property type="match status" value="1"/>
</dbReference>
<dbReference type="GO" id="GO:0008017">
    <property type="term" value="F:microtubule binding"/>
    <property type="evidence" value="ECO:0007669"/>
    <property type="project" value="InterPro"/>
</dbReference>
<evidence type="ECO:0000313" key="11">
    <source>
        <dbReference type="Proteomes" id="UP001230051"/>
    </source>
</evidence>
<dbReference type="InterPro" id="IPR027417">
    <property type="entry name" value="P-loop_NTPase"/>
</dbReference>
<dbReference type="InterPro" id="IPR019821">
    <property type="entry name" value="Kinesin_motor_CS"/>
</dbReference>
<dbReference type="EMBL" id="JAGXEW010000026">
    <property type="protein sequence ID" value="KAK1157476.1"/>
    <property type="molecule type" value="Genomic_DNA"/>
</dbReference>
<feature type="compositionally biased region" description="Polar residues" evidence="8">
    <location>
        <begin position="671"/>
        <end position="680"/>
    </location>
</feature>
<evidence type="ECO:0000256" key="7">
    <source>
        <dbReference type="SAM" id="Coils"/>
    </source>
</evidence>
<dbReference type="PRINTS" id="PR00380">
    <property type="entry name" value="KINESINHEAVY"/>
</dbReference>
<feature type="region of interest" description="Disordered" evidence="8">
    <location>
        <begin position="617"/>
        <end position="642"/>
    </location>
</feature>
<gene>
    <name evidence="10" type="primary">KIF12</name>
    <name evidence="10" type="ORF">AOXY_G25170</name>
</gene>
<dbReference type="GO" id="GO:0007018">
    <property type="term" value="P:microtubule-based movement"/>
    <property type="evidence" value="ECO:0007669"/>
    <property type="project" value="InterPro"/>
</dbReference>
<feature type="region of interest" description="Disordered" evidence="8">
    <location>
        <begin position="405"/>
        <end position="432"/>
    </location>
</feature>
<keyword evidence="3 5" id="KW-0067">ATP-binding</keyword>
<keyword evidence="4" id="KW-0963">Cytoplasm</keyword>
<feature type="compositionally biased region" description="Low complexity" evidence="8">
    <location>
        <begin position="626"/>
        <end position="641"/>
    </location>
</feature>
<dbReference type="AlphaFoldDB" id="A0AAD8CVE6"/>
<evidence type="ECO:0000313" key="10">
    <source>
        <dbReference type="EMBL" id="KAK1157476.1"/>
    </source>
</evidence>
<dbReference type="Gene3D" id="3.40.850.10">
    <property type="entry name" value="Kinesin motor domain"/>
    <property type="match status" value="1"/>
</dbReference>
<dbReference type="SUPFAM" id="SSF52540">
    <property type="entry name" value="P-loop containing nucleoside triphosphate hydrolases"/>
    <property type="match status" value="1"/>
</dbReference>
<keyword evidence="4" id="KW-0206">Cytoskeleton</keyword>
<feature type="compositionally biased region" description="Basic and acidic residues" evidence="8">
    <location>
        <begin position="710"/>
        <end position="756"/>
    </location>
</feature>
<evidence type="ECO:0000256" key="8">
    <source>
        <dbReference type="SAM" id="MobiDB-lite"/>
    </source>
</evidence>
<dbReference type="GO" id="GO:0005524">
    <property type="term" value="F:ATP binding"/>
    <property type="evidence" value="ECO:0007669"/>
    <property type="project" value="UniProtKB-UniRule"/>
</dbReference>
<dbReference type="Proteomes" id="UP001230051">
    <property type="component" value="Unassembled WGS sequence"/>
</dbReference>
<comment type="subcellular location">
    <subcellularLocation>
        <location evidence="1">Cytoplasm</location>
        <location evidence="1">Cytoskeleton</location>
    </subcellularLocation>
</comment>
<dbReference type="SMART" id="SM00129">
    <property type="entry name" value="KISc"/>
    <property type="match status" value="1"/>
</dbReference>
<evidence type="ECO:0000256" key="3">
    <source>
        <dbReference type="ARBA" id="ARBA00022840"/>
    </source>
</evidence>
<evidence type="ECO:0000256" key="1">
    <source>
        <dbReference type="ARBA" id="ARBA00004245"/>
    </source>
</evidence>
<feature type="coiled-coil region" evidence="7">
    <location>
        <begin position="366"/>
        <end position="393"/>
    </location>
</feature>
<dbReference type="PROSITE" id="PS00411">
    <property type="entry name" value="KINESIN_MOTOR_1"/>
    <property type="match status" value="1"/>
</dbReference>
<keyword evidence="6" id="KW-0493">Microtubule</keyword>
<dbReference type="GO" id="GO:0007052">
    <property type="term" value="P:mitotic spindle organization"/>
    <property type="evidence" value="ECO:0007669"/>
    <property type="project" value="TreeGrafter"/>
</dbReference>
<sequence>MDMREPLESGDVRGDAGGDESSVLVAVRVRPLNSTERSQGDQGVLYCPGQGTILVNNGAQDRAFTFDAVFEAGCSQHEVFEQCGVKRLIDLATDGFSCTVFGFGQTGSGKTYTITGPQSLFSDGLRERSFYGLMQRSFVYLLDRVQAKEGDFVLSASYLEIYNEQVRDLLNPGLTDSLTVRWTKNTGFYVENLSNVEFESLDSVMALLEGGIGSRQTSSHSQNQQSSRSHSIFTVYIESEAAHPDGRGGYLERHGKLCMVDLAGSERVKETGSSGELMEEAGNINRSLLTLGNCISALVDPRKREGHIPYRDSKLTKLLADSLGGSGVTLMIACISPATVNLQETMNTLRYASRAKRIKNRPVAKRDSKERRVISLEREIKFLRMENLFLRQRLQLPVVSRKHWPENGESDSTCSSEHGGVEPGEPLKKVPPYPKHSLYDLLQEFMRENDALRQERSALLSSRESSRQTRKMLLQENGRLVRKLEDLERVISSSPLTSSTQSGHSAESMSSCSSGQCPHFSSPLHRHKQVAVYPCHPGHHCHGCASDSSLQALYPTEWYARPRPFMSVEDPAPLIPLPHDQLDPPRGGASLTDQHRRSPGLLLQVELPPIEFFIHENKAKHPPDPQGGLQQPQPALSQQQSVDAILPRRKKSQAKSGSYANCFQLMKETRTQPGRTPPQRSQDRVLPSAPPLPSPPLLETAALQPRRSRVKAEPSLHRQEELRAQVKKEHPRHMTREHERHGNTERRQPDRTKHPS</sequence>
<protein>
    <recommendedName>
        <fullName evidence="6">Kinesin-like protein</fullName>
    </recommendedName>
</protein>
<evidence type="ECO:0000256" key="4">
    <source>
        <dbReference type="ARBA" id="ARBA00023212"/>
    </source>
</evidence>
<dbReference type="PANTHER" id="PTHR47969:SF33">
    <property type="entry name" value="KINESIN-LIKE PROTEIN"/>
    <property type="match status" value="1"/>
</dbReference>
<evidence type="ECO:0000259" key="9">
    <source>
        <dbReference type="PROSITE" id="PS50067"/>
    </source>
</evidence>
<dbReference type="GO" id="GO:0005875">
    <property type="term" value="C:microtubule associated complex"/>
    <property type="evidence" value="ECO:0007669"/>
    <property type="project" value="TreeGrafter"/>
</dbReference>
<organism evidence="10 11">
    <name type="scientific">Acipenser oxyrinchus oxyrinchus</name>
    <dbReference type="NCBI Taxonomy" id="40147"/>
    <lineage>
        <taxon>Eukaryota</taxon>
        <taxon>Metazoa</taxon>
        <taxon>Chordata</taxon>
        <taxon>Craniata</taxon>
        <taxon>Vertebrata</taxon>
        <taxon>Euteleostomi</taxon>
        <taxon>Actinopterygii</taxon>
        <taxon>Chondrostei</taxon>
        <taxon>Acipenseriformes</taxon>
        <taxon>Acipenseridae</taxon>
        <taxon>Acipenser</taxon>
    </lineage>
</organism>
<evidence type="ECO:0000256" key="2">
    <source>
        <dbReference type="ARBA" id="ARBA00022741"/>
    </source>
</evidence>
<accession>A0AAD8CVE6</accession>
<dbReference type="InterPro" id="IPR027640">
    <property type="entry name" value="Kinesin-like_fam"/>
</dbReference>
<feature type="compositionally biased region" description="Low complexity" evidence="8">
    <location>
        <begin position="492"/>
        <end position="505"/>
    </location>
</feature>
<feature type="domain" description="Kinesin motor" evidence="9">
    <location>
        <begin position="22"/>
        <end position="358"/>
    </location>
</feature>
<dbReference type="GO" id="GO:0003777">
    <property type="term" value="F:microtubule motor activity"/>
    <property type="evidence" value="ECO:0007669"/>
    <property type="project" value="InterPro"/>
</dbReference>
<comment type="caution">
    <text evidence="10">The sequence shown here is derived from an EMBL/GenBank/DDBJ whole genome shotgun (WGS) entry which is preliminary data.</text>
</comment>
<name>A0AAD8CVE6_ACIOX</name>
<dbReference type="GO" id="GO:0051231">
    <property type="term" value="P:spindle elongation"/>
    <property type="evidence" value="ECO:0007669"/>
    <property type="project" value="TreeGrafter"/>
</dbReference>
<dbReference type="GO" id="GO:0005874">
    <property type="term" value="C:microtubule"/>
    <property type="evidence" value="ECO:0007669"/>
    <property type="project" value="UniProtKB-KW"/>
</dbReference>
<dbReference type="InterPro" id="IPR036961">
    <property type="entry name" value="Kinesin_motor_dom_sf"/>
</dbReference>
<comment type="similarity">
    <text evidence="5 6">Belongs to the TRAFAC class myosin-kinesin ATPase superfamily. Kinesin family.</text>
</comment>
<dbReference type="CDD" id="cd00106">
    <property type="entry name" value="KISc"/>
    <property type="match status" value="1"/>
</dbReference>
<evidence type="ECO:0000256" key="6">
    <source>
        <dbReference type="RuleBase" id="RU000394"/>
    </source>
</evidence>
<dbReference type="PANTHER" id="PTHR47969">
    <property type="entry name" value="CHROMOSOME-ASSOCIATED KINESIN KIF4A-RELATED"/>
    <property type="match status" value="1"/>
</dbReference>
<feature type="binding site" evidence="5">
    <location>
        <begin position="104"/>
        <end position="111"/>
    </location>
    <ligand>
        <name>ATP</name>
        <dbReference type="ChEBI" id="CHEBI:30616"/>
    </ligand>
</feature>
<keyword evidence="11" id="KW-1185">Reference proteome</keyword>
<keyword evidence="7" id="KW-0175">Coiled coil</keyword>